<dbReference type="GO" id="GO:0004175">
    <property type="term" value="F:endopeptidase activity"/>
    <property type="evidence" value="ECO:0007669"/>
    <property type="project" value="UniProtKB-ARBA"/>
</dbReference>
<keyword evidence="3" id="KW-0378">Hydrolase</keyword>
<feature type="transmembrane region" description="Helical" evidence="1">
    <location>
        <begin position="81"/>
        <end position="98"/>
    </location>
</feature>
<proteinExistence type="predicted"/>
<feature type="transmembrane region" description="Helical" evidence="1">
    <location>
        <begin position="196"/>
        <end position="214"/>
    </location>
</feature>
<keyword evidence="4" id="KW-1185">Reference proteome</keyword>
<feature type="transmembrane region" description="Helical" evidence="1">
    <location>
        <begin position="248"/>
        <end position="268"/>
    </location>
</feature>
<name>A0A975CF40_9BURK</name>
<keyword evidence="3" id="KW-0645">Protease</keyword>
<evidence type="ECO:0000313" key="4">
    <source>
        <dbReference type="Proteomes" id="UP000663903"/>
    </source>
</evidence>
<dbReference type="InterPro" id="IPR003675">
    <property type="entry name" value="Rce1/LyrA-like_dom"/>
</dbReference>
<dbReference type="GO" id="GO:0080120">
    <property type="term" value="P:CAAX-box protein maturation"/>
    <property type="evidence" value="ECO:0007669"/>
    <property type="project" value="UniProtKB-ARBA"/>
</dbReference>
<feature type="transmembrane region" description="Helical" evidence="1">
    <location>
        <begin position="41"/>
        <end position="60"/>
    </location>
</feature>
<dbReference type="AlphaFoldDB" id="A0A975CF40"/>
<dbReference type="EMBL" id="CP071796">
    <property type="protein sequence ID" value="QTD44616.1"/>
    <property type="molecule type" value="Genomic_DNA"/>
</dbReference>
<dbReference type="RefSeq" id="WP_208008180.1">
    <property type="nucleotide sequence ID" value="NZ_CP071796.1"/>
</dbReference>
<reference evidence="3" key="1">
    <citation type="submission" date="2021-03" db="EMBL/GenBank/DDBJ databases">
        <title>Ottowia sp. 27C isolated from the cloaca of a Giant Asian pond turtle (Heosemys grandis).</title>
        <authorList>
            <person name="Spergser J."/>
            <person name="Busse H.-J."/>
        </authorList>
    </citation>
    <scope>NUCLEOTIDE SEQUENCE</scope>
    <source>
        <strain evidence="3">27C</strain>
    </source>
</reference>
<dbReference type="KEGG" id="otd:J1M35_16210"/>
<keyword evidence="1" id="KW-1133">Transmembrane helix</keyword>
<feature type="domain" description="CAAX prenyl protease 2/Lysostaphin resistance protein A-like" evidence="2">
    <location>
        <begin position="124"/>
        <end position="230"/>
    </location>
</feature>
<feature type="transmembrane region" description="Helical" evidence="1">
    <location>
        <begin position="166"/>
        <end position="184"/>
    </location>
</feature>
<evidence type="ECO:0000259" key="2">
    <source>
        <dbReference type="Pfam" id="PF02517"/>
    </source>
</evidence>
<keyword evidence="3" id="KW-0482">Metalloprotease</keyword>
<evidence type="ECO:0000313" key="3">
    <source>
        <dbReference type="EMBL" id="QTD44616.1"/>
    </source>
</evidence>
<evidence type="ECO:0000256" key="1">
    <source>
        <dbReference type="SAM" id="Phobius"/>
    </source>
</evidence>
<protein>
    <submittedName>
        <fullName evidence="3">CPBP family intramembrane metalloprotease</fullName>
    </submittedName>
</protein>
<keyword evidence="1" id="KW-0472">Membrane</keyword>
<dbReference type="Proteomes" id="UP000663903">
    <property type="component" value="Chromosome"/>
</dbReference>
<dbReference type="Pfam" id="PF02517">
    <property type="entry name" value="Rce1-like"/>
    <property type="match status" value="1"/>
</dbReference>
<sequence length="275" mass="29981">MYNFNNWPIWYVLVAYIVAMASSSSPGLIPPHWGSQVMLTAQLVSFFGLSLLAVLVLNAWRKQRTLGSDFGFQPGRLGRTLAVAAVFFALHYVMVWAAERYVPAIGRFGKNPLEGVDMGSSPARQMLMIVNFTILAPLGEEVLYRGLMFASAASGLARWSWLRSKISGKGVCALALMLSSALFSEIHSGESTPHEVLALYFLNGALFAGAYWVSGSLWAPVLVHSMNNAVVVGGALPQSAVPILQPDVLRVLCVFAPLICVAVLYLLWRILPHDK</sequence>
<keyword evidence="1" id="KW-0812">Transmembrane</keyword>
<accession>A0A975CF40</accession>
<organism evidence="3 4">
    <name type="scientific">Ottowia testudinis</name>
    <dbReference type="NCBI Taxonomy" id="2816950"/>
    <lineage>
        <taxon>Bacteria</taxon>
        <taxon>Pseudomonadati</taxon>
        <taxon>Pseudomonadota</taxon>
        <taxon>Betaproteobacteria</taxon>
        <taxon>Burkholderiales</taxon>
        <taxon>Comamonadaceae</taxon>
        <taxon>Ottowia</taxon>
    </lineage>
</organism>
<dbReference type="GO" id="GO:0008237">
    <property type="term" value="F:metallopeptidase activity"/>
    <property type="evidence" value="ECO:0007669"/>
    <property type="project" value="UniProtKB-KW"/>
</dbReference>
<feature type="transmembrane region" description="Helical" evidence="1">
    <location>
        <begin position="7"/>
        <end position="29"/>
    </location>
</feature>
<gene>
    <name evidence="3" type="ORF">J1M35_16210</name>
</gene>